<dbReference type="GO" id="GO:0004674">
    <property type="term" value="F:protein serine/threonine kinase activity"/>
    <property type="evidence" value="ECO:0007669"/>
    <property type="project" value="UniProtKB-KW"/>
</dbReference>
<evidence type="ECO:0000256" key="17">
    <source>
        <dbReference type="ARBA" id="ARBA00022776"/>
    </source>
</evidence>
<organism evidence="36 37">
    <name type="scientific">Poecilia formosa</name>
    <name type="common">Amazon molly</name>
    <name type="synonym">Limia formosa</name>
    <dbReference type="NCBI Taxonomy" id="48698"/>
    <lineage>
        <taxon>Eukaryota</taxon>
        <taxon>Metazoa</taxon>
        <taxon>Chordata</taxon>
        <taxon>Craniata</taxon>
        <taxon>Vertebrata</taxon>
        <taxon>Euteleostomi</taxon>
        <taxon>Actinopterygii</taxon>
        <taxon>Neopterygii</taxon>
        <taxon>Teleostei</taxon>
        <taxon>Neoteleostei</taxon>
        <taxon>Acanthomorphata</taxon>
        <taxon>Ovalentaria</taxon>
        <taxon>Atherinomorphae</taxon>
        <taxon>Cyprinodontiformes</taxon>
        <taxon>Poeciliidae</taxon>
        <taxon>Poeciliinae</taxon>
        <taxon>Poecilia</taxon>
    </lineage>
</organism>
<dbReference type="GO" id="GO:0051225">
    <property type="term" value="P:spindle assembly"/>
    <property type="evidence" value="ECO:0007669"/>
    <property type="project" value="UniProtKB-ARBA"/>
</dbReference>
<dbReference type="GO" id="GO:0005874">
    <property type="term" value="C:microtubule"/>
    <property type="evidence" value="ECO:0007669"/>
    <property type="project" value="UniProtKB-KW"/>
</dbReference>
<evidence type="ECO:0000256" key="20">
    <source>
        <dbReference type="ARBA" id="ARBA00022838"/>
    </source>
</evidence>
<evidence type="ECO:0000256" key="7">
    <source>
        <dbReference type="ARBA" id="ARBA00012513"/>
    </source>
</evidence>
<evidence type="ECO:0000256" key="1">
    <source>
        <dbReference type="ARBA" id="ARBA00001946"/>
    </source>
</evidence>
<keyword evidence="28" id="KW-0137">Centromere</keyword>
<comment type="catalytic activity">
    <reaction evidence="30">
        <text>L-seryl-[protein] + ATP = O-phospho-L-seryl-[protein] + ADP + H(+)</text>
        <dbReference type="Rhea" id="RHEA:17989"/>
        <dbReference type="Rhea" id="RHEA-COMP:9863"/>
        <dbReference type="Rhea" id="RHEA-COMP:11604"/>
        <dbReference type="ChEBI" id="CHEBI:15378"/>
        <dbReference type="ChEBI" id="CHEBI:29999"/>
        <dbReference type="ChEBI" id="CHEBI:30616"/>
        <dbReference type="ChEBI" id="CHEBI:83421"/>
        <dbReference type="ChEBI" id="CHEBI:456216"/>
        <dbReference type="EC" id="2.7.11.1"/>
    </reaction>
</comment>
<feature type="domain" description="Protein kinase" evidence="35">
    <location>
        <begin position="8"/>
        <end position="271"/>
    </location>
</feature>
<comment type="cofactor">
    <cofactor evidence="1">
        <name>Mg(2+)</name>
        <dbReference type="ChEBI" id="CHEBI:18420"/>
    </cofactor>
</comment>
<dbReference type="GeneID" id="103133888"/>
<keyword evidence="18" id="KW-0418">Kinase</keyword>
<evidence type="ECO:0000256" key="16">
    <source>
        <dbReference type="ARBA" id="ARBA00022741"/>
    </source>
</evidence>
<dbReference type="GO" id="GO:0005813">
    <property type="term" value="C:centrosome"/>
    <property type="evidence" value="ECO:0007669"/>
    <property type="project" value="UniProtKB-SubCell"/>
</dbReference>
<evidence type="ECO:0000256" key="22">
    <source>
        <dbReference type="ARBA" id="ARBA00022842"/>
    </source>
</evidence>
<evidence type="ECO:0000256" key="14">
    <source>
        <dbReference type="ARBA" id="ARBA00022701"/>
    </source>
</evidence>
<keyword evidence="26" id="KW-0469">Meiosis</keyword>
<keyword evidence="15" id="KW-0479">Metal-binding</keyword>
<evidence type="ECO:0000256" key="28">
    <source>
        <dbReference type="ARBA" id="ARBA00023328"/>
    </source>
</evidence>
<evidence type="ECO:0000256" key="5">
    <source>
        <dbReference type="ARBA" id="ARBA00004647"/>
    </source>
</evidence>
<keyword evidence="11" id="KW-0597">Phosphoprotein</keyword>
<dbReference type="PANTHER" id="PTHR44899:SF10">
    <property type="entry name" value="NIMA-RELATED KINASE 2"/>
    <property type="match status" value="1"/>
</dbReference>
<evidence type="ECO:0000256" key="32">
    <source>
        <dbReference type="ARBA" id="ARBA00082682"/>
    </source>
</evidence>
<dbReference type="KEGG" id="pfor:103133888"/>
<dbReference type="Gene3D" id="3.30.200.20">
    <property type="entry name" value="Phosphorylase Kinase, domain 1"/>
    <property type="match status" value="2"/>
</dbReference>
<evidence type="ECO:0000256" key="6">
    <source>
        <dbReference type="ARBA" id="ARBA00010886"/>
    </source>
</evidence>
<keyword evidence="22" id="KW-0460">Magnesium</keyword>
<keyword evidence="8" id="KW-0158">Chromosome</keyword>
<feature type="region of interest" description="Disordered" evidence="34">
    <location>
        <begin position="374"/>
        <end position="403"/>
    </location>
</feature>
<dbReference type="OrthoDB" id="248923at2759"/>
<dbReference type="Ensembl" id="ENSPFOT00000019230.2">
    <property type="protein sequence ID" value="ENSPFOP00000019208.2"/>
    <property type="gene ID" value="ENSPFOG00000019095.2"/>
</dbReference>
<keyword evidence="21" id="KW-0067">ATP-binding</keyword>
<evidence type="ECO:0000256" key="23">
    <source>
        <dbReference type="ARBA" id="ARBA00023054"/>
    </source>
</evidence>
<evidence type="ECO:0000256" key="21">
    <source>
        <dbReference type="ARBA" id="ARBA00022840"/>
    </source>
</evidence>
<dbReference type="GeneTree" id="ENSGT00940000156989"/>
<keyword evidence="19" id="KW-0159">Chromosome partition</keyword>
<dbReference type="InterPro" id="IPR008271">
    <property type="entry name" value="Ser/Thr_kinase_AS"/>
</dbReference>
<dbReference type="RefSeq" id="XP_007545928.1">
    <property type="nucleotide sequence ID" value="XM_007545866.2"/>
</dbReference>
<dbReference type="PANTHER" id="PTHR44899">
    <property type="entry name" value="CAMK FAMILY PROTEIN KINASE"/>
    <property type="match status" value="1"/>
</dbReference>
<dbReference type="Gene3D" id="1.10.510.10">
    <property type="entry name" value="Transferase(Phosphotransferase) domain 1"/>
    <property type="match status" value="1"/>
</dbReference>
<dbReference type="GO" id="GO:0000278">
    <property type="term" value="P:mitotic cell cycle"/>
    <property type="evidence" value="ECO:0007669"/>
    <property type="project" value="UniProtKB-ARBA"/>
</dbReference>
<dbReference type="STRING" id="48698.ENSPFOP00000019208"/>
<evidence type="ECO:0000256" key="26">
    <source>
        <dbReference type="ARBA" id="ARBA00023254"/>
    </source>
</evidence>
<evidence type="ECO:0000256" key="25">
    <source>
        <dbReference type="ARBA" id="ARBA00023242"/>
    </source>
</evidence>
<keyword evidence="17" id="KW-0498">Mitosis</keyword>
<keyword evidence="27" id="KW-0131">Cell cycle</keyword>
<evidence type="ECO:0000313" key="36">
    <source>
        <dbReference type="Ensembl" id="ENSPFOP00000019208.2"/>
    </source>
</evidence>
<evidence type="ECO:0000256" key="27">
    <source>
        <dbReference type="ARBA" id="ARBA00023306"/>
    </source>
</evidence>
<evidence type="ECO:0000256" key="15">
    <source>
        <dbReference type="ARBA" id="ARBA00022723"/>
    </source>
</evidence>
<dbReference type="EC" id="2.7.11.1" evidence="7"/>
<proteinExistence type="inferred from homology"/>
<dbReference type="SUPFAM" id="SSF56112">
    <property type="entry name" value="Protein kinase-like (PK-like)"/>
    <property type="match status" value="1"/>
</dbReference>
<dbReference type="eggNOG" id="KOG1826">
    <property type="taxonomic scope" value="Eukaryota"/>
</dbReference>
<dbReference type="OMA" id="LALHRCH"/>
<dbReference type="Proteomes" id="UP000028760">
    <property type="component" value="Unassembled WGS sequence"/>
</dbReference>
<evidence type="ECO:0000256" key="11">
    <source>
        <dbReference type="ARBA" id="ARBA00022553"/>
    </source>
</evidence>
<keyword evidence="9" id="KW-0963">Cytoplasm</keyword>
<comment type="similarity">
    <text evidence="6">Belongs to the protein kinase superfamily. NEK Ser/Thr protein kinase family. NIMA subfamily.</text>
</comment>
<evidence type="ECO:0000256" key="4">
    <source>
        <dbReference type="ARBA" id="ARBA00004629"/>
    </source>
</evidence>
<keyword evidence="10" id="KW-0723">Serine/threonine-protein kinase</keyword>
<name>A0A087YMF5_POEFO</name>
<dbReference type="InterPro" id="IPR000719">
    <property type="entry name" value="Prot_kinase_dom"/>
</dbReference>
<dbReference type="InterPro" id="IPR011009">
    <property type="entry name" value="Kinase-like_dom_sf"/>
</dbReference>
<keyword evidence="13" id="KW-0808">Transferase</keyword>
<evidence type="ECO:0000313" key="37">
    <source>
        <dbReference type="Proteomes" id="UP000028760"/>
    </source>
</evidence>
<dbReference type="GO" id="GO:0051301">
    <property type="term" value="P:cell division"/>
    <property type="evidence" value="ECO:0007669"/>
    <property type="project" value="UniProtKB-KW"/>
</dbReference>
<dbReference type="GO" id="GO:0051321">
    <property type="term" value="P:meiotic cell cycle"/>
    <property type="evidence" value="ECO:0007669"/>
    <property type="project" value="UniProtKB-KW"/>
</dbReference>
<evidence type="ECO:0000256" key="13">
    <source>
        <dbReference type="ARBA" id="ARBA00022679"/>
    </source>
</evidence>
<dbReference type="GO" id="GO:0046872">
    <property type="term" value="F:metal ion binding"/>
    <property type="evidence" value="ECO:0007669"/>
    <property type="project" value="UniProtKB-KW"/>
</dbReference>
<keyword evidence="14" id="KW-0493">Microtubule</keyword>
<dbReference type="CDD" id="cd08217">
    <property type="entry name" value="STKc_Nek2"/>
    <property type="match status" value="1"/>
</dbReference>
<reference evidence="37" key="1">
    <citation type="submission" date="2013-10" db="EMBL/GenBank/DDBJ databases">
        <authorList>
            <person name="Schartl M."/>
            <person name="Warren W."/>
        </authorList>
    </citation>
    <scope>NUCLEOTIDE SEQUENCE [LARGE SCALE GENOMIC DNA]</scope>
    <source>
        <strain evidence="37">female</strain>
    </source>
</reference>
<dbReference type="GO" id="GO:0000776">
    <property type="term" value="C:kinetochore"/>
    <property type="evidence" value="ECO:0007669"/>
    <property type="project" value="UniProtKB-KW"/>
</dbReference>
<dbReference type="GO" id="GO:0005730">
    <property type="term" value="C:nucleolus"/>
    <property type="evidence" value="ECO:0007669"/>
    <property type="project" value="UniProtKB-SubCell"/>
</dbReference>
<evidence type="ECO:0000256" key="31">
    <source>
        <dbReference type="ARBA" id="ARBA00067730"/>
    </source>
</evidence>
<evidence type="ECO:0000256" key="10">
    <source>
        <dbReference type="ARBA" id="ARBA00022527"/>
    </source>
</evidence>
<dbReference type="PROSITE" id="PS50011">
    <property type="entry name" value="PROTEIN_KINASE_DOM"/>
    <property type="match status" value="1"/>
</dbReference>
<dbReference type="EMBL" id="AYCK01000260">
    <property type="status" value="NOT_ANNOTATED_CDS"/>
    <property type="molecule type" value="Genomic_DNA"/>
</dbReference>
<evidence type="ECO:0000259" key="35">
    <source>
        <dbReference type="PROSITE" id="PS50011"/>
    </source>
</evidence>
<keyword evidence="24" id="KW-0206">Cytoskeleton</keyword>
<feature type="coiled-coil region" evidence="33">
    <location>
        <begin position="308"/>
        <end position="338"/>
    </location>
</feature>
<evidence type="ECO:0000256" key="29">
    <source>
        <dbReference type="ARBA" id="ARBA00047899"/>
    </source>
</evidence>
<evidence type="ECO:0000256" key="9">
    <source>
        <dbReference type="ARBA" id="ARBA00022490"/>
    </source>
</evidence>
<evidence type="ECO:0000256" key="12">
    <source>
        <dbReference type="ARBA" id="ARBA00022618"/>
    </source>
</evidence>
<evidence type="ECO:0000256" key="33">
    <source>
        <dbReference type="SAM" id="Coils"/>
    </source>
</evidence>
<evidence type="ECO:0000256" key="34">
    <source>
        <dbReference type="SAM" id="MobiDB-lite"/>
    </source>
</evidence>
<dbReference type="FunFam" id="3.30.200.20:FF:000151">
    <property type="entry name" value="G2-specific protein kinase nimA"/>
    <property type="match status" value="1"/>
</dbReference>
<evidence type="ECO:0000256" key="3">
    <source>
        <dbReference type="ARBA" id="ARBA00004604"/>
    </source>
</evidence>
<keyword evidence="16" id="KW-0547">Nucleotide-binding</keyword>
<dbReference type="AlphaFoldDB" id="A0A087YMF5"/>
<dbReference type="FunFam" id="3.30.200.20:FF:000310">
    <property type="entry name" value="serine/threonine-protein kinase Nek2"/>
    <property type="match status" value="1"/>
</dbReference>
<keyword evidence="37" id="KW-1185">Reference proteome</keyword>
<sequence length="440" mass="50887">MPSRVEDYEVLYTIGSGSYGRCQKIRRNSDGKILVWKELDYGTMAESEKQMLVSEVNLLRELKHPNIVRYYDRIIDRTNTTLYIVMEYCEGGDLASLISRCIKERRYLEEQFILRVMAQLTLALKECHSRSDGRATVLHRDLKPANIFLDIKQNVKLGDFGLARILNHDTSFAKTFVGTPYYMSPEQINRMSYNEKSDIWSLGCLLYELCALSPPFTAYNQKELAEKIREGKFRRIPFRYSEELNALLGRMLNLKDYLRPSVESILQSSLLSDSVAEEQRKVQARAHRKSAGSDCAAQKPTEAIAVSVAELKLREQALRDREQALKDREERLEKREQELCIRERLSTEKLARAESLLKNYSRLQQKDQTLAYGKDLDPEDLSPGKKKVHFAGESKENQQPAGPYQDLMLRRLQTANLRAQKLSEVEKICQFKSRQILGIR</sequence>
<evidence type="ECO:0000256" key="30">
    <source>
        <dbReference type="ARBA" id="ARBA00048679"/>
    </source>
</evidence>
<comment type="subcellular location">
    <subcellularLocation>
        <location evidence="4">Chromosome</location>
        <location evidence="4">Centromere</location>
        <location evidence="4">Kinetochore</location>
    </subcellularLocation>
    <subcellularLocation>
        <location evidence="2">Cytoplasm</location>
        <location evidence="2">Cytoskeleton</location>
        <location evidence="2">Microtubule organizing center</location>
        <location evidence="2">Centrosome</location>
    </subcellularLocation>
    <subcellularLocation>
        <location evidence="5">Cytoplasm</location>
        <location evidence="5">Cytoskeleton</location>
        <location evidence="5">Spindle pole</location>
    </subcellularLocation>
    <subcellularLocation>
        <location evidence="3">Nucleus</location>
        <location evidence="3">Nucleolus</location>
    </subcellularLocation>
</comment>
<reference evidence="36" key="2">
    <citation type="submission" date="2025-08" db="UniProtKB">
        <authorList>
            <consortium name="Ensembl"/>
        </authorList>
    </citation>
    <scope>IDENTIFICATION</scope>
</reference>
<dbReference type="FunFam" id="1.10.510.10:FF:000356">
    <property type="entry name" value="Serine/threonine-protein kinase Nek2"/>
    <property type="match status" value="1"/>
</dbReference>
<evidence type="ECO:0000256" key="18">
    <source>
        <dbReference type="ARBA" id="ARBA00022777"/>
    </source>
</evidence>
<keyword evidence="23 33" id="KW-0175">Coiled coil</keyword>
<comment type="catalytic activity">
    <reaction evidence="29">
        <text>L-threonyl-[protein] + ATP = O-phospho-L-threonyl-[protein] + ADP + H(+)</text>
        <dbReference type="Rhea" id="RHEA:46608"/>
        <dbReference type="Rhea" id="RHEA-COMP:11060"/>
        <dbReference type="Rhea" id="RHEA-COMP:11605"/>
        <dbReference type="ChEBI" id="CHEBI:15378"/>
        <dbReference type="ChEBI" id="CHEBI:30013"/>
        <dbReference type="ChEBI" id="CHEBI:30616"/>
        <dbReference type="ChEBI" id="CHEBI:61977"/>
        <dbReference type="ChEBI" id="CHEBI:456216"/>
        <dbReference type="EC" id="2.7.11.1"/>
    </reaction>
</comment>
<dbReference type="PROSITE" id="PS00108">
    <property type="entry name" value="PROTEIN_KINASE_ST"/>
    <property type="match status" value="1"/>
</dbReference>
<evidence type="ECO:0000256" key="19">
    <source>
        <dbReference type="ARBA" id="ARBA00022829"/>
    </source>
</evidence>
<dbReference type="CTD" id="4751"/>
<evidence type="ECO:0000256" key="2">
    <source>
        <dbReference type="ARBA" id="ARBA00004300"/>
    </source>
</evidence>
<evidence type="ECO:0000256" key="8">
    <source>
        <dbReference type="ARBA" id="ARBA00022454"/>
    </source>
</evidence>
<accession>A0A087YMF5</accession>
<keyword evidence="25" id="KW-0539">Nucleus</keyword>
<keyword evidence="20" id="KW-0995">Kinetochore</keyword>
<dbReference type="GO" id="GO:0046548">
    <property type="term" value="P:retinal rod cell development"/>
    <property type="evidence" value="ECO:0007669"/>
    <property type="project" value="Ensembl"/>
</dbReference>
<dbReference type="Pfam" id="PF00069">
    <property type="entry name" value="Pkinase"/>
    <property type="match status" value="1"/>
</dbReference>
<dbReference type="GO" id="GO:0005524">
    <property type="term" value="F:ATP binding"/>
    <property type="evidence" value="ECO:0007669"/>
    <property type="project" value="UniProtKB-KW"/>
</dbReference>
<dbReference type="GO" id="GO:0000922">
    <property type="term" value="C:spindle pole"/>
    <property type="evidence" value="ECO:0007669"/>
    <property type="project" value="UniProtKB-SubCell"/>
</dbReference>
<evidence type="ECO:0000256" key="24">
    <source>
        <dbReference type="ARBA" id="ARBA00023212"/>
    </source>
</evidence>
<reference evidence="36" key="3">
    <citation type="submission" date="2025-09" db="UniProtKB">
        <authorList>
            <consortium name="Ensembl"/>
        </authorList>
    </citation>
    <scope>IDENTIFICATION</scope>
</reference>
<dbReference type="SMART" id="SM00220">
    <property type="entry name" value="S_TKc"/>
    <property type="match status" value="1"/>
</dbReference>
<protein>
    <recommendedName>
        <fullName evidence="31">Serine/threonine-protein kinase Nek2</fullName>
        <ecNumber evidence="7">2.7.11.1</ecNumber>
    </recommendedName>
    <alternativeName>
        <fullName evidence="32">Never in mitosis A-related kinase 2</fullName>
    </alternativeName>
</protein>
<keyword evidence="12" id="KW-0132">Cell division</keyword>
<dbReference type="InterPro" id="IPR051131">
    <property type="entry name" value="NEK_Ser/Thr_kinase_NIMA"/>
</dbReference>